<evidence type="ECO:0000259" key="3">
    <source>
        <dbReference type="PROSITE" id="PS50214"/>
    </source>
</evidence>
<feature type="domain" description="Disintegrin" evidence="3">
    <location>
        <begin position="54"/>
        <end position="110"/>
    </location>
</feature>
<organism evidence="4 5">
    <name type="scientific">Paralvinella palmiformis</name>
    <dbReference type="NCBI Taxonomy" id="53620"/>
    <lineage>
        <taxon>Eukaryota</taxon>
        <taxon>Metazoa</taxon>
        <taxon>Spiralia</taxon>
        <taxon>Lophotrochozoa</taxon>
        <taxon>Annelida</taxon>
        <taxon>Polychaeta</taxon>
        <taxon>Sedentaria</taxon>
        <taxon>Canalipalpata</taxon>
        <taxon>Terebellida</taxon>
        <taxon>Terebelliformia</taxon>
        <taxon>Alvinellidae</taxon>
        <taxon>Paralvinella</taxon>
    </lineage>
</organism>
<name>A0AAD9MUP3_9ANNE</name>
<dbReference type="PROSITE" id="PS50214">
    <property type="entry name" value="DISINTEGRIN_2"/>
    <property type="match status" value="1"/>
</dbReference>
<comment type="caution">
    <text evidence="2">Lacks conserved residue(s) required for the propagation of feature annotation.</text>
</comment>
<dbReference type="Gene3D" id="4.10.70.10">
    <property type="entry name" value="Disintegrin domain"/>
    <property type="match status" value="1"/>
</dbReference>
<dbReference type="PROSITE" id="PS00427">
    <property type="entry name" value="DISINTEGRIN_1"/>
    <property type="match status" value="1"/>
</dbReference>
<dbReference type="InterPro" id="IPR018358">
    <property type="entry name" value="Disintegrin_CS"/>
</dbReference>
<dbReference type="PANTHER" id="PTHR11905">
    <property type="entry name" value="ADAM A DISINTEGRIN AND METALLOPROTEASE DOMAIN"/>
    <property type="match status" value="1"/>
</dbReference>
<keyword evidence="5" id="KW-1185">Reference proteome</keyword>
<dbReference type="InterPro" id="IPR006586">
    <property type="entry name" value="ADAM_Cys-rich"/>
</dbReference>
<evidence type="ECO:0000313" key="4">
    <source>
        <dbReference type="EMBL" id="KAK2146467.1"/>
    </source>
</evidence>
<dbReference type="SUPFAM" id="SSF57552">
    <property type="entry name" value="Blood coagulation inhibitor (disintegrin)"/>
    <property type="match status" value="1"/>
</dbReference>
<comment type="caution">
    <text evidence="4">The sequence shown here is derived from an EMBL/GenBank/DDBJ whole genome shotgun (WGS) entry which is preliminary data.</text>
</comment>
<dbReference type="SMART" id="SM00608">
    <property type="entry name" value="ACR"/>
    <property type="match status" value="1"/>
</dbReference>
<dbReference type="AlphaFoldDB" id="A0AAD9MUP3"/>
<proteinExistence type="predicted"/>
<reference evidence="4" key="1">
    <citation type="journal article" date="2023" name="Mol. Biol. Evol.">
        <title>Third-Generation Sequencing Reveals the Adaptive Role of the Epigenome in Three Deep-Sea Polychaetes.</title>
        <authorList>
            <person name="Perez M."/>
            <person name="Aroh O."/>
            <person name="Sun Y."/>
            <person name="Lan Y."/>
            <person name="Juniper S.K."/>
            <person name="Young C.R."/>
            <person name="Angers B."/>
            <person name="Qian P.Y."/>
        </authorList>
    </citation>
    <scope>NUCLEOTIDE SEQUENCE</scope>
    <source>
        <strain evidence="4">P08H-3</strain>
    </source>
</reference>
<dbReference type="EMBL" id="JAODUP010000606">
    <property type="protein sequence ID" value="KAK2146467.1"/>
    <property type="molecule type" value="Genomic_DNA"/>
</dbReference>
<evidence type="ECO:0000256" key="1">
    <source>
        <dbReference type="ARBA" id="ARBA00023157"/>
    </source>
</evidence>
<dbReference type="Pfam" id="PF00200">
    <property type="entry name" value="Disintegrin"/>
    <property type="match status" value="1"/>
</dbReference>
<sequence>MYKVTLFCGTISQHALHFSRCARISLEEALLGGLGTCLLESPPQVFPYAQAFQECRLKDPCCNPKTCLLQPWATCRYGDCCDNCTVVPANYMCRLAISQCDVPEFCDGVSGYVFSISEKMAREFSFSDFVLTMLWYRVAGRVRKEKAFVTRDVTCGLLHCEGGATVPNMGKDNVFSTTTVNSAGVNYECKIISSHNIEHFPYYGLVQDGTKCDNSSICLGGHCVSLATLTVGVCLLGDNGLICSGHGVSKRQIM</sequence>
<dbReference type="PANTHER" id="PTHR11905:SF159">
    <property type="entry name" value="ADAM METALLOPROTEASE"/>
    <property type="match status" value="1"/>
</dbReference>
<gene>
    <name evidence="4" type="ORF">LSH36_606g04114</name>
</gene>
<protein>
    <recommendedName>
        <fullName evidence="3">Disintegrin domain-containing protein</fullName>
    </recommendedName>
</protein>
<evidence type="ECO:0000256" key="2">
    <source>
        <dbReference type="PROSITE-ProRule" id="PRU00068"/>
    </source>
</evidence>
<keyword evidence="1" id="KW-1015">Disulfide bond</keyword>
<accession>A0AAD9MUP3</accession>
<dbReference type="SMART" id="SM00050">
    <property type="entry name" value="DISIN"/>
    <property type="match status" value="1"/>
</dbReference>
<dbReference type="InterPro" id="IPR001762">
    <property type="entry name" value="Disintegrin_dom"/>
</dbReference>
<evidence type="ECO:0000313" key="5">
    <source>
        <dbReference type="Proteomes" id="UP001208570"/>
    </source>
</evidence>
<dbReference type="Proteomes" id="UP001208570">
    <property type="component" value="Unassembled WGS sequence"/>
</dbReference>
<dbReference type="InterPro" id="IPR036436">
    <property type="entry name" value="Disintegrin_dom_sf"/>
</dbReference>